<evidence type="ECO:0000256" key="4">
    <source>
        <dbReference type="SAM" id="MobiDB-lite"/>
    </source>
</evidence>
<protein>
    <submittedName>
        <fullName evidence="6">SDR family oxidoreductase</fullName>
    </submittedName>
</protein>
<evidence type="ECO:0000313" key="6">
    <source>
        <dbReference type="EMBL" id="MBB0229241.1"/>
    </source>
</evidence>
<dbReference type="SUPFAM" id="SSF51735">
    <property type="entry name" value="NAD(P)-binding Rossmann-fold domains"/>
    <property type="match status" value="1"/>
</dbReference>
<dbReference type="PROSITE" id="PS00061">
    <property type="entry name" value="ADH_SHORT"/>
    <property type="match status" value="1"/>
</dbReference>
<evidence type="ECO:0000256" key="3">
    <source>
        <dbReference type="RuleBase" id="RU000363"/>
    </source>
</evidence>
<dbReference type="PANTHER" id="PTHR44196:SF1">
    <property type="entry name" value="DEHYDROGENASE_REDUCTASE SDR FAMILY MEMBER 7B"/>
    <property type="match status" value="1"/>
</dbReference>
<dbReference type="RefSeq" id="WP_182661541.1">
    <property type="nucleotide sequence ID" value="NZ_VKHS01000100.1"/>
</dbReference>
<accession>A0A7W3T262</accession>
<proteinExistence type="inferred from homology"/>
<comment type="similarity">
    <text evidence="1 3">Belongs to the short-chain dehydrogenases/reductases (SDR) family.</text>
</comment>
<dbReference type="Pfam" id="PF00106">
    <property type="entry name" value="adh_short"/>
    <property type="match status" value="1"/>
</dbReference>
<organism evidence="6 7">
    <name type="scientific">Streptomyces calidiresistens</name>
    <dbReference type="NCBI Taxonomy" id="1485586"/>
    <lineage>
        <taxon>Bacteria</taxon>
        <taxon>Bacillati</taxon>
        <taxon>Actinomycetota</taxon>
        <taxon>Actinomycetes</taxon>
        <taxon>Kitasatosporales</taxon>
        <taxon>Streptomycetaceae</taxon>
        <taxon>Streptomyces</taxon>
    </lineage>
</organism>
<evidence type="ECO:0000256" key="1">
    <source>
        <dbReference type="ARBA" id="ARBA00006484"/>
    </source>
</evidence>
<evidence type="ECO:0000313" key="7">
    <source>
        <dbReference type="Proteomes" id="UP000530234"/>
    </source>
</evidence>
<dbReference type="Gene3D" id="3.40.50.720">
    <property type="entry name" value="NAD(P)-binding Rossmann-like Domain"/>
    <property type="match status" value="1"/>
</dbReference>
<feature type="domain" description="Ketoreductase" evidence="5">
    <location>
        <begin position="6"/>
        <end position="181"/>
    </location>
</feature>
<dbReference type="InterPro" id="IPR002347">
    <property type="entry name" value="SDR_fam"/>
</dbReference>
<evidence type="ECO:0000259" key="5">
    <source>
        <dbReference type="SMART" id="SM00822"/>
    </source>
</evidence>
<reference evidence="7" key="1">
    <citation type="submission" date="2019-10" db="EMBL/GenBank/DDBJ databases">
        <title>Streptomyces sp. nov., a novel actinobacterium isolated from alkaline environment.</title>
        <authorList>
            <person name="Golinska P."/>
        </authorList>
    </citation>
    <scope>NUCLEOTIDE SEQUENCE [LARGE SCALE GENOMIC DNA]</scope>
    <source>
        <strain evidence="7">DSM 42108</strain>
    </source>
</reference>
<dbReference type="InterPro" id="IPR036291">
    <property type="entry name" value="NAD(P)-bd_dom_sf"/>
</dbReference>
<evidence type="ECO:0000256" key="2">
    <source>
        <dbReference type="ARBA" id="ARBA00023002"/>
    </source>
</evidence>
<name>A0A7W3T262_9ACTN</name>
<keyword evidence="7" id="KW-1185">Reference proteome</keyword>
<feature type="region of interest" description="Disordered" evidence="4">
    <location>
        <begin position="271"/>
        <end position="301"/>
    </location>
</feature>
<dbReference type="InterPro" id="IPR057326">
    <property type="entry name" value="KR_dom"/>
</dbReference>
<dbReference type="AlphaFoldDB" id="A0A7W3T262"/>
<comment type="caution">
    <text evidence="6">The sequence shown here is derived from an EMBL/GenBank/DDBJ whole genome shotgun (WGS) entry which is preliminary data.</text>
</comment>
<dbReference type="NCBIfam" id="NF005495">
    <property type="entry name" value="PRK07109.1"/>
    <property type="match status" value="1"/>
</dbReference>
<dbReference type="GO" id="GO:0016020">
    <property type="term" value="C:membrane"/>
    <property type="evidence" value="ECO:0007669"/>
    <property type="project" value="TreeGrafter"/>
</dbReference>
<dbReference type="PANTHER" id="PTHR44196">
    <property type="entry name" value="DEHYDROGENASE/REDUCTASE SDR FAMILY MEMBER 7B"/>
    <property type="match status" value="1"/>
</dbReference>
<dbReference type="NCBIfam" id="NF004792">
    <property type="entry name" value="PRK06139.1"/>
    <property type="match status" value="1"/>
</dbReference>
<dbReference type="GO" id="GO:0016491">
    <property type="term" value="F:oxidoreductase activity"/>
    <property type="evidence" value="ECO:0007669"/>
    <property type="project" value="UniProtKB-KW"/>
</dbReference>
<dbReference type="Proteomes" id="UP000530234">
    <property type="component" value="Unassembled WGS sequence"/>
</dbReference>
<dbReference type="SMART" id="SM00822">
    <property type="entry name" value="PKS_KR"/>
    <property type="match status" value="1"/>
</dbReference>
<dbReference type="EMBL" id="VKHS01000100">
    <property type="protein sequence ID" value="MBB0229241.1"/>
    <property type="molecule type" value="Genomic_DNA"/>
</dbReference>
<keyword evidence="2" id="KW-0560">Oxidoreductase</keyword>
<dbReference type="InterPro" id="IPR020904">
    <property type="entry name" value="Sc_DH/Rdtase_CS"/>
</dbReference>
<sequence>MRVRDSVVVVTGASSGIGRATALCFARKGAAVVLAARREEALEEAARECEKHDGAQTLVVPTDVTDPEAVDALAQRAVERFGRIDVWVNNAAVTAIGPFQEVPLEDIRRVMDVNVMGYVYGARAALPIMREQGHGVLVNVSSVVGVVSQPYNQAYTMSKFAIRGLTSSLRQELKIEGVRGVHVCSVLPATIDTPFFDEAANYSGRKVLAMPPVYPPERVARAIVNMVRMPRRETVVGPMGRQMVMESKMAPGTVENTMGIMFDRKHLSRKEPAPANTGNLYEPSPDSGSVPGGWHGRRRTNVRRTLTAVALVGLVAGVGRRMPLVGGGRGNRRARHVLPVAVGAWKVARVVKKRRSG</sequence>
<gene>
    <name evidence="6" type="ORF">FOE67_06880</name>
</gene>
<dbReference type="PRINTS" id="PR00080">
    <property type="entry name" value="SDRFAMILY"/>
</dbReference>
<dbReference type="PRINTS" id="PR00081">
    <property type="entry name" value="GDHRDH"/>
</dbReference>
<dbReference type="FunFam" id="3.40.50.720:FF:000084">
    <property type="entry name" value="Short-chain dehydrogenase reductase"/>
    <property type="match status" value="1"/>
</dbReference>